<organism evidence="8 9">
    <name type="scientific">Zingiber officinale</name>
    <name type="common">Ginger</name>
    <name type="synonym">Amomum zingiber</name>
    <dbReference type="NCBI Taxonomy" id="94328"/>
    <lineage>
        <taxon>Eukaryota</taxon>
        <taxon>Viridiplantae</taxon>
        <taxon>Streptophyta</taxon>
        <taxon>Embryophyta</taxon>
        <taxon>Tracheophyta</taxon>
        <taxon>Spermatophyta</taxon>
        <taxon>Magnoliopsida</taxon>
        <taxon>Liliopsida</taxon>
        <taxon>Zingiberales</taxon>
        <taxon>Zingiberaceae</taxon>
        <taxon>Zingiber</taxon>
    </lineage>
</organism>
<dbReference type="GO" id="GO:0016567">
    <property type="term" value="P:protein ubiquitination"/>
    <property type="evidence" value="ECO:0007669"/>
    <property type="project" value="UniProtKB-UniPathway"/>
</dbReference>
<keyword evidence="9" id="KW-1185">Reference proteome</keyword>
<dbReference type="InterPro" id="IPR016024">
    <property type="entry name" value="ARM-type_fold"/>
</dbReference>
<sequence length="591" mass="63329">MAEAAPEQFLCPLSRSIMGDPVVLATTGWTFERSCILACLDLGIVPPELSLQHPSSSSVTSLPSSTPVLIPNVTLKSAILHWSEGRGLPRPLPIPPDAARALVGHLICPDSPSSTLGVASRSPPGELASGDRGGKEKDKVLRTSSLRLVLENKKDQYLKVSASSSRSLIKEDDELGLKSSEKYINFKENSPFFSLPSTTSSSTYHTSSSSLSSPSVEIENTKSAILTSSDILSPTISEIDAFEDEVLAKLTEDDIKEQEFIAVFLRHATREDRFCRIKLCSRRLLAALRSMVLSRCAAVQINAVAVVVNLSLEPDNKVSIVRCGVVLPLIDVLRHGRPEAQEHAAAAFFSLALEEENRVIIGSLGAIPPLLVLFACPSSAGLRARRDAGKALYYLSLSDPNRPKIAQSAGAVRALLAVASAGGEEETATAIQASPRRLGPGLQRLAMRVISHLAACSEGRSALMDAEAVPAVVALKRSDAAVAMEEHCVAALFGMSRDRYRFPRLARAAEAEQLLMRVAEGGSDDVRRRMARKTLRAIRREDDEETAPAPTKGPSAEDGNSLANSDWLVSFRSGYTAAGNGSNKSAAAYKQ</sequence>
<dbReference type="UniPathway" id="UPA00143"/>
<feature type="domain" description="U-box" evidence="7">
    <location>
        <begin position="4"/>
        <end position="89"/>
    </location>
</feature>
<dbReference type="SUPFAM" id="SSF48371">
    <property type="entry name" value="ARM repeat"/>
    <property type="match status" value="1"/>
</dbReference>
<dbReference type="EMBL" id="JACMSC010000021">
    <property type="protein sequence ID" value="KAG6470968.1"/>
    <property type="molecule type" value="Genomic_DNA"/>
</dbReference>
<evidence type="ECO:0000256" key="5">
    <source>
        <dbReference type="ARBA" id="ARBA00022786"/>
    </source>
</evidence>
<comment type="catalytic activity">
    <reaction evidence="1">
        <text>S-ubiquitinyl-[E2 ubiquitin-conjugating enzyme]-L-cysteine + [acceptor protein]-L-lysine = [E2 ubiquitin-conjugating enzyme]-L-cysteine + N(6)-ubiquitinyl-[acceptor protein]-L-lysine.</text>
        <dbReference type="EC" id="2.3.2.27"/>
    </reaction>
</comment>
<keyword evidence="5" id="KW-0833">Ubl conjugation pathway</keyword>
<dbReference type="PANTHER" id="PTHR23315:SF339">
    <property type="entry name" value="U-BOX DOMAIN-CONTAINING PROTEIN 40"/>
    <property type="match status" value="1"/>
</dbReference>
<accession>A0A8J5C4M0</accession>
<name>A0A8J5C4M0_ZINOF</name>
<dbReference type="AlphaFoldDB" id="A0A8J5C4M0"/>
<dbReference type="GO" id="GO:0061630">
    <property type="term" value="F:ubiquitin protein ligase activity"/>
    <property type="evidence" value="ECO:0007669"/>
    <property type="project" value="UniProtKB-EC"/>
</dbReference>
<dbReference type="Gene3D" id="3.30.40.10">
    <property type="entry name" value="Zinc/RING finger domain, C3HC4 (zinc finger)"/>
    <property type="match status" value="1"/>
</dbReference>
<proteinExistence type="predicted"/>
<evidence type="ECO:0000256" key="1">
    <source>
        <dbReference type="ARBA" id="ARBA00000900"/>
    </source>
</evidence>
<gene>
    <name evidence="8" type="ORF">ZIOFF_072057</name>
</gene>
<comment type="caution">
    <text evidence="8">The sequence shown here is derived from an EMBL/GenBank/DDBJ whole genome shotgun (WGS) entry which is preliminary data.</text>
</comment>
<dbReference type="SUPFAM" id="SSF57850">
    <property type="entry name" value="RING/U-box"/>
    <property type="match status" value="1"/>
</dbReference>
<keyword evidence="4" id="KW-0808">Transferase</keyword>
<dbReference type="EC" id="2.3.2.27" evidence="3"/>
<dbReference type="Pfam" id="PF00514">
    <property type="entry name" value="Arm"/>
    <property type="match status" value="1"/>
</dbReference>
<evidence type="ECO:0000256" key="2">
    <source>
        <dbReference type="ARBA" id="ARBA00004906"/>
    </source>
</evidence>
<dbReference type="InterPro" id="IPR003613">
    <property type="entry name" value="Ubox_domain"/>
</dbReference>
<dbReference type="Gene3D" id="1.25.10.10">
    <property type="entry name" value="Leucine-rich Repeat Variant"/>
    <property type="match status" value="2"/>
</dbReference>
<feature type="region of interest" description="Disordered" evidence="6">
    <location>
        <begin position="112"/>
        <end position="140"/>
    </location>
</feature>
<evidence type="ECO:0000313" key="9">
    <source>
        <dbReference type="Proteomes" id="UP000734854"/>
    </source>
</evidence>
<dbReference type="PANTHER" id="PTHR23315">
    <property type="entry name" value="U BOX DOMAIN-CONTAINING"/>
    <property type="match status" value="1"/>
</dbReference>
<dbReference type="InterPro" id="IPR011989">
    <property type="entry name" value="ARM-like"/>
</dbReference>
<dbReference type="InterPro" id="IPR000225">
    <property type="entry name" value="Armadillo"/>
</dbReference>
<evidence type="ECO:0000256" key="4">
    <source>
        <dbReference type="ARBA" id="ARBA00022679"/>
    </source>
</evidence>
<dbReference type="Proteomes" id="UP000734854">
    <property type="component" value="Unassembled WGS sequence"/>
</dbReference>
<comment type="pathway">
    <text evidence="2">Protein modification; protein ubiquitination.</text>
</comment>
<evidence type="ECO:0000313" key="8">
    <source>
        <dbReference type="EMBL" id="KAG6470968.1"/>
    </source>
</evidence>
<evidence type="ECO:0000259" key="7">
    <source>
        <dbReference type="PROSITE" id="PS51698"/>
    </source>
</evidence>
<evidence type="ECO:0000256" key="6">
    <source>
        <dbReference type="SAM" id="MobiDB-lite"/>
    </source>
</evidence>
<evidence type="ECO:0000256" key="3">
    <source>
        <dbReference type="ARBA" id="ARBA00012483"/>
    </source>
</evidence>
<reference evidence="8 9" key="1">
    <citation type="submission" date="2020-08" db="EMBL/GenBank/DDBJ databases">
        <title>Plant Genome Project.</title>
        <authorList>
            <person name="Zhang R.-G."/>
        </authorList>
    </citation>
    <scope>NUCLEOTIDE SEQUENCE [LARGE SCALE GENOMIC DNA]</scope>
    <source>
        <tissue evidence="8">Rhizome</tissue>
    </source>
</reference>
<dbReference type="SMART" id="SM00504">
    <property type="entry name" value="Ubox"/>
    <property type="match status" value="1"/>
</dbReference>
<dbReference type="Pfam" id="PF04564">
    <property type="entry name" value="U-box"/>
    <property type="match status" value="1"/>
</dbReference>
<feature type="region of interest" description="Disordered" evidence="6">
    <location>
        <begin position="536"/>
        <end position="562"/>
    </location>
</feature>
<protein>
    <recommendedName>
        <fullName evidence="3">RING-type E3 ubiquitin transferase</fullName>
        <ecNumber evidence="3">2.3.2.27</ecNumber>
    </recommendedName>
</protein>
<dbReference type="InterPro" id="IPR013083">
    <property type="entry name" value="Znf_RING/FYVE/PHD"/>
</dbReference>
<dbReference type="PROSITE" id="PS51698">
    <property type="entry name" value="U_BOX"/>
    <property type="match status" value="1"/>
</dbReference>